<evidence type="ECO:0000313" key="3">
    <source>
        <dbReference type="Proteomes" id="UP000239002"/>
    </source>
</evidence>
<keyword evidence="1" id="KW-0732">Signal</keyword>
<accession>A0A2S6IKM0</accession>
<feature type="signal peptide" evidence="1">
    <location>
        <begin position="1"/>
        <end position="19"/>
    </location>
</feature>
<name>A0A2S6IKM0_9FLAO</name>
<evidence type="ECO:0000256" key="1">
    <source>
        <dbReference type="SAM" id="SignalP"/>
    </source>
</evidence>
<keyword evidence="3" id="KW-1185">Reference proteome</keyword>
<evidence type="ECO:0000313" key="2">
    <source>
        <dbReference type="EMBL" id="PPK94782.1"/>
    </source>
</evidence>
<dbReference type="OrthoDB" id="1145211at2"/>
<dbReference type="EMBL" id="PTJE01000003">
    <property type="protein sequence ID" value="PPK94782.1"/>
    <property type="molecule type" value="Genomic_DNA"/>
</dbReference>
<dbReference type="Proteomes" id="UP000239002">
    <property type="component" value="Unassembled WGS sequence"/>
</dbReference>
<proteinExistence type="predicted"/>
<protein>
    <submittedName>
        <fullName evidence="2">Uncharacterized protein</fullName>
    </submittedName>
</protein>
<reference evidence="2 3" key="1">
    <citation type="submission" date="2018-02" db="EMBL/GenBank/DDBJ databases">
        <title>Genomic Encyclopedia of Archaeal and Bacterial Type Strains, Phase II (KMG-II): from individual species to whole genera.</title>
        <authorList>
            <person name="Goeker M."/>
        </authorList>
    </citation>
    <scope>NUCLEOTIDE SEQUENCE [LARGE SCALE GENOMIC DNA]</scope>
    <source>
        <strain evidence="2 3">DSM 16809</strain>
    </source>
</reference>
<dbReference type="AlphaFoldDB" id="A0A2S6IKM0"/>
<dbReference type="RefSeq" id="WP_104515241.1">
    <property type="nucleotide sequence ID" value="NZ_MQVW01000024.1"/>
</dbReference>
<organism evidence="2 3">
    <name type="scientific">Nonlabens xylanidelens</name>
    <dbReference type="NCBI Taxonomy" id="191564"/>
    <lineage>
        <taxon>Bacteria</taxon>
        <taxon>Pseudomonadati</taxon>
        <taxon>Bacteroidota</taxon>
        <taxon>Flavobacteriia</taxon>
        <taxon>Flavobacteriales</taxon>
        <taxon>Flavobacteriaceae</taxon>
        <taxon>Nonlabens</taxon>
    </lineage>
</organism>
<sequence>MKTITLFSILFIVTLFCNAQVGINTEIPKATLDIGVANPAAPENTDGILVPRIDAFPLVNPTSDQDGMLVYLTTTEDSNSPGFYFWNSSLSSWSKVMVENSTMLCGKSGGSIGLTGTVFNFPDLKFNNILGAYFVGDKLHLPPGNYEIESKLSTSPNLLLGWDVRVDGIVCPTSIAGSANTISLGLGLGVIVTGVNTQSAIVTITDASEEIDFVITSGVAVGGLLSDSSYLKITKL</sequence>
<feature type="chain" id="PRO_5015652963" evidence="1">
    <location>
        <begin position="20"/>
        <end position="236"/>
    </location>
</feature>
<gene>
    <name evidence="2" type="ORF">LY01_01534</name>
</gene>
<comment type="caution">
    <text evidence="2">The sequence shown here is derived from an EMBL/GenBank/DDBJ whole genome shotgun (WGS) entry which is preliminary data.</text>
</comment>